<dbReference type="AlphaFoldDB" id="A0A251XTG0"/>
<dbReference type="PANTHER" id="PTHR46623">
    <property type="entry name" value="CARBOXYMETHYLENEBUTENOLIDASE-RELATED"/>
    <property type="match status" value="1"/>
</dbReference>
<sequence>MPVTLTDIPLPAAGPGASPGLHGVLAVPEGEGPWPAVVVVHEAFGVTAVMRRQAERLAEAGFLALMPDLFSAGGARRCLASTFRTLAAGEGRAFVDVESARRLLVGRSDCTGRVGVIGFCMGGGFALAAASRGFDASSVNYGMLPADLDGVLDGACPIVASYGGRDRQLAGSADRLEAALAVHGIPHDVREYPDAGHAFLNDAETGPRPLRPVLRAVGMGPEPASAADAWRRIDAFLDAHLRADHADGAPAGAAGS</sequence>
<dbReference type="GO" id="GO:0016787">
    <property type="term" value="F:hydrolase activity"/>
    <property type="evidence" value="ECO:0007669"/>
    <property type="project" value="InterPro"/>
</dbReference>
<dbReference type="EMBL" id="MDHJ01000001">
    <property type="protein sequence ID" value="OUE08874.1"/>
    <property type="molecule type" value="Genomic_DNA"/>
</dbReference>
<dbReference type="InterPro" id="IPR002925">
    <property type="entry name" value="Dienelactn_hydro"/>
</dbReference>
<dbReference type="SUPFAM" id="SSF53474">
    <property type="entry name" value="alpha/beta-Hydrolases"/>
    <property type="match status" value="1"/>
</dbReference>
<proteinExistence type="predicted"/>
<protein>
    <submittedName>
        <fullName evidence="2">Carboxymethylenebutenolidase</fullName>
    </submittedName>
</protein>
<feature type="domain" description="Dienelactone hydrolase" evidence="1">
    <location>
        <begin position="22"/>
        <end position="240"/>
    </location>
</feature>
<organism evidence="2 3">
    <name type="scientific">Clavibacter michiganensis</name>
    <dbReference type="NCBI Taxonomy" id="28447"/>
    <lineage>
        <taxon>Bacteria</taxon>
        <taxon>Bacillati</taxon>
        <taxon>Actinomycetota</taxon>
        <taxon>Actinomycetes</taxon>
        <taxon>Micrococcales</taxon>
        <taxon>Microbacteriaceae</taxon>
        <taxon>Clavibacter</taxon>
    </lineage>
</organism>
<reference evidence="2 3" key="1">
    <citation type="submission" date="2016-08" db="EMBL/GenBank/DDBJ databases">
        <title>Genome sequence of Clavibacter michiganensis spp. strain CASJ009.</title>
        <authorList>
            <person name="Thapa S.P."/>
            <person name="Coaker G."/>
        </authorList>
    </citation>
    <scope>NUCLEOTIDE SEQUENCE [LARGE SCALE GENOMIC DNA]</scope>
    <source>
        <strain evidence="2">CASJ009</strain>
    </source>
</reference>
<dbReference type="Pfam" id="PF01738">
    <property type="entry name" value="DLH"/>
    <property type="match status" value="1"/>
</dbReference>
<dbReference type="InterPro" id="IPR051049">
    <property type="entry name" value="Dienelactone_hydrolase-like"/>
</dbReference>
<evidence type="ECO:0000313" key="3">
    <source>
        <dbReference type="Proteomes" id="UP000195106"/>
    </source>
</evidence>
<dbReference type="Gene3D" id="3.40.50.1820">
    <property type="entry name" value="alpha/beta hydrolase"/>
    <property type="match status" value="1"/>
</dbReference>
<accession>A0A251XTG0</accession>
<dbReference type="InterPro" id="IPR029058">
    <property type="entry name" value="AB_hydrolase_fold"/>
</dbReference>
<gene>
    <name evidence="2" type="primary">clcD</name>
    <name evidence="2" type="ORF">CMsap09_08015</name>
</gene>
<comment type="caution">
    <text evidence="2">The sequence shown here is derived from an EMBL/GenBank/DDBJ whole genome shotgun (WGS) entry which is preliminary data.</text>
</comment>
<evidence type="ECO:0000259" key="1">
    <source>
        <dbReference type="Pfam" id="PF01738"/>
    </source>
</evidence>
<dbReference type="PANTHER" id="PTHR46623:SF6">
    <property type="entry name" value="ALPHA_BETA-HYDROLASES SUPERFAMILY PROTEIN"/>
    <property type="match status" value="1"/>
</dbReference>
<dbReference type="Proteomes" id="UP000195106">
    <property type="component" value="Unassembled WGS sequence"/>
</dbReference>
<evidence type="ECO:0000313" key="2">
    <source>
        <dbReference type="EMBL" id="OUE08874.1"/>
    </source>
</evidence>
<name>A0A251XTG0_9MICO</name>